<evidence type="ECO:0000313" key="4">
    <source>
        <dbReference type="Proteomes" id="UP000256964"/>
    </source>
</evidence>
<gene>
    <name evidence="3" type="ORF">OH76DRAFT_1324153</name>
</gene>
<evidence type="ECO:0000313" key="3">
    <source>
        <dbReference type="EMBL" id="RDX41108.1"/>
    </source>
</evidence>
<dbReference type="Proteomes" id="UP000256964">
    <property type="component" value="Unassembled WGS sequence"/>
</dbReference>
<sequence>LMTDRHGSLIASALRVFPLTRHLYCLHHLKGNIAQHIQGSLQASWADFTQDFWKAYRAVSPDEFDRLWNELVVRYPTASSYLQEEIYPCRDRWAWAWVGTVFTAGSRTSGRVEVENRVTGVLGGTKKSFSQVFDALNARTLEQSCNDMISVRQSSRRQHPNANLENLFKTVLEQVRKYAGPYALQTVYQQMERSVYYKTEVVLPPQGVKDWGNFNNFDNDSAYVSTAWLIWLIRNRNMSVQHLLKVTHGSTGAVHYIAVIDAYQHVCDCCMGLSLGIPCRHFFQALSASRGKSLLFHMGLIR</sequence>
<feature type="non-terminal residue" evidence="3">
    <location>
        <position position="1"/>
    </location>
</feature>
<name>A0A371CLF0_9APHY</name>
<dbReference type="OrthoDB" id="3261031at2759"/>
<keyword evidence="1" id="KW-0862">Zinc</keyword>
<dbReference type="PANTHER" id="PTHR47718:SF7">
    <property type="entry name" value="PROTEIN FAR1-RELATED SEQUENCE"/>
    <property type="match status" value="1"/>
</dbReference>
<feature type="domain" description="SWIM-type" evidence="2">
    <location>
        <begin position="256"/>
        <end position="290"/>
    </location>
</feature>
<proteinExistence type="predicted"/>
<dbReference type="EMBL" id="KZ857524">
    <property type="protein sequence ID" value="RDX41108.1"/>
    <property type="molecule type" value="Genomic_DNA"/>
</dbReference>
<dbReference type="AlphaFoldDB" id="A0A371CLF0"/>
<protein>
    <recommendedName>
        <fullName evidence="2">SWIM-type domain-containing protein</fullName>
    </recommendedName>
</protein>
<keyword evidence="4" id="KW-1185">Reference proteome</keyword>
<keyword evidence="1" id="KW-0863">Zinc-finger</keyword>
<dbReference type="GO" id="GO:0008270">
    <property type="term" value="F:zinc ion binding"/>
    <property type="evidence" value="ECO:0007669"/>
    <property type="project" value="UniProtKB-KW"/>
</dbReference>
<dbReference type="STRING" id="139420.A0A371CLF0"/>
<accession>A0A371CLF0</accession>
<reference evidence="3 4" key="1">
    <citation type="journal article" date="2018" name="Biotechnol. Biofuels">
        <title>Integrative visual omics of the white-rot fungus Polyporus brumalis exposes the biotechnological potential of its oxidative enzymes for delignifying raw plant biomass.</title>
        <authorList>
            <person name="Miyauchi S."/>
            <person name="Rancon A."/>
            <person name="Drula E."/>
            <person name="Hage H."/>
            <person name="Chaduli D."/>
            <person name="Favel A."/>
            <person name="Grisel S."/>
            <person name="Henrissat B."/>
            <person name="Herpoel-Gimbert I."/>
            <person name="Ruiz-Duenas F.J."/>
            <person name="Chevret D."/>
            <person name="Hainaut M."/>
            <person name="Lin J."/>
            <person name="Wang M."/>
            <person name="Pangilinan J."/>
            <person name="Lipzen A."/>
            <person name="Lesage-Meessen L."/>
            <person name="Navarro D."/>
            <person name="Riley R."/>
            <person name="Grigoriev I.V."/>
            <person name="Zhou S."/>
            <person name="Raouche S."/>
            <person name="Rosso M.N."/>
        </authorList>
    </citation>
    <scope>NUCLEOTIDE SEQUENCE [LARGE SCALE GENOMIC DNA]</scope>
    <source>
        <strain evidence="3 4">BRFM 1820</strain>
    </source>
</reference>
<evidence type="ECO:0000256" key="1">
    <source>
        <dbReference type="PROSITE-ProRule" id="PRU00325"/>
    </source>
</evidence>
<keyword evidence="1" id="KW-0479">Metal-binding</keyword>
<dbReference type="InterPro" id="IPR007527">
    <property type="entry name" value="Znf_SWIM"/>
</dbReference>
<organism evidence="3 4">
    <name type="scientific">Lentinus brumalis</name>
    <dbReference type="NCBI Taxonomy" id="2498619"/>
    <lineage>
        <taxon>Eukaryota</taxon>
        <taxon>Fungi</taxon>
        <taxon>Dikarya</taxon>
        <taxon>Basidiomycota</taxon>
        <taxon>Agaricomycotina</taxon>
        <taxon>Agaricomycetes</taxon>
        <taxon>Polyporales</taxon>
        <taxon>Polyporaceae</taxon>
        <taxon>Lentinus</taxon>
    </lineage>
</organism>
<dbReference type="PROSITE" id="PS50966">
    <property type="entry name" value="ZF_SWIM"/>
    <property type="match status" value="1"/>
</dbReference>
<dbReference type="PANTHER" id="PTHR47718">
    <property type="entry name" value="OS01G0519700 PROTEIN"/>
    <property type="match status" value="1"/>
</dbReference>
<evidence type="ECO:0000259" key="2">
    <source>
        <dbReference type="PROSITE" id="PS50966"/>
    </source>
</evidence>
<feature type="non-terminal residue" evidence="3">
    <location>
        <position position="302"/>
    </location>
</feature>